<dbReference type="RefSeq" id="WP_133840761.1">
    <property type="nucleotide sequence ID" value="NZ_FXXP01000002.1"/>
</dbReference>
<feature type="transmembrane region" description="Helical" evidence="1">
    <location>
        <begin position="152"/>
        <end position="172"/>
    </location>
</feature>
<sequence length="249" mass="27368">MRWPIIALRLMLVISIILVIFGISVSLLFGAIYLAIFAVPAVYLIVLTIASFINILVGSANPQKTTTTLSMRNRTVSISALILFAFVFQEELVLVFGEFTPKIRGVLGLFLFGSLTFYGSCLAVSAMYLNDEIDGEAKQDLIFRRVLYVPPLIFRDFVIPFSFAVAGLILTYNSSMCLLGTSFRLIAANVYGALMASLLDYPDAQMMISSQIDNLGTWLQSITTNLGESEVGSSSIFKSLTPTCSGWQY</sequence>
<feature type="transmembrane region" description="Helical" evidence="1">
    <location>
        <begin position="178"/>
        <end position="199"/>
    </location>
</feature>
<keyword evidence="1" id="KW-0472">Membrane</keyword>
<dbReference type="AlphaFoldDB" id="A0A238JE20"/>
<organism evidence="2 3">
    <name type="scientific">Pelagimonas phthalicica</name>
    <dbReference type="NCBI Taxonomy" id="1037362"/>
    <lineage>
        <taxon>Bacteria</taxon>
        <taxon>Pseudomonadati</taxon>
        <taxon>Pseudomonadota</taxon>
        <taxon>Alphaproteobacteria</taxon>
        <taxon>Rhodobacterales</taxon>
        <taxon>Roseobacteraceae</taxon>
        <taxon>Pelagimonas</taxon>
    </lineage>
</organism>
<name>A0A238JE20_9RHOB</name>
<evidence type="ECO:0000256" key="1">
    <source>
        <dbReference type="SAM" id="Phobius"/>
    </source>
</evidence>
<keyword evidence="1" id="KW-0812">Transmembrane</keyword>
<keyword evidence="3" id="KW-1185">Reference proteome</keyword>
<dbReference type="Proteomes" id="UP000225972">
    <property type="component" value="Unassembled WGS sequence"/>
</dbReference>
<gene>
    <name evidence="2" type="ORF">TRP8649_02327</name>
</gene>
<feature type="transmembrane region" description="Helical" evidence="1">
    <location>
        <begin position="35"/>
        <end position="57"/>
    </location>
</feature>
<keyword evidence="1" id="KW-1133">Transmembrane helix</keyword>
<evidence type="ECO:0000313" key="2">
    <source>
        <dbReference type="EMBL" id="SMX28212.1"/>
    </source>
</evidence>
<feature type="transmembrane region" description="Helical" evidence="1">
    <location>
        <begin position="7"/>
        <end position="29"/>
    </location>
</feature>
<accession>A0A238JE20</accession>
<evidence type="ECO:0000313" key="3">
    <source>
        <dbReference type="Proteomes" id="UP000225972"/>
    </source>
</evidence>
<feature type="transmembrane region" description="Helical" evidence="1">
    <location>
        <begin position="109"/>
        <end position="131"/>
    </location>
</feature>
<dbReference type="EMBL" id="FXXP01000002">
    <property type="protein sequence ID" value="SMX28212.1"/>
    <property type="molecule type" value="Genomic_DNA"/>
</dbReference>
<reference evidence="3" key="1">
    <citation type="submission" date="2017-05" db="EMBL/GenBank/DDBJ databases">
        <authorList>
            <person name="Rodrigo-Torres L."/>
            <person name="Arahal R. D."/>
            <person name="Lucena T."/>
        </authorList>
    </citation>
    <scope>NUCLEOTIDE SEQUENCE [LARGE SCALE GENOMIC DNA]</scope>
    <source>
        <strain evidence="3">CECT 8649</strain>
    </source>
</reference>
<proteinExistence type="predicted"/>
<feature type="transmembrane region" description="Helical" evidence="1">
    <location>
        <begin position="78"/>
        <end position="97"/>
    </location>
</feature>
<protein>
    <submittedName>
        <fullName evidence="2">Uncharacterized protein</fullName>
    </submittedName>
</protein>